<evidence type="ECO:0000313" key="2">
    <source>
        <dbReference type="EMBL" id="CAL1136578.1"/>
    </source>
</evidence>
<dbReference type="Proteomes" id="UP001152797">
    <property type="component" value="Unassembled WGS sequence"/>
</dbReference>
<evidence type="ECO:0000313" key="1">
    <source>
        <dbReference type="EMBL" id="CAI3983203.1"/>
    </source>
</evidence>
<sequence length="352" mass="39022">MVSWKRQCGNKGYVLMEQFRNLLRLILAKGFETNSEIAGVELPVCSVHNPKLIDGITVWMQPIEDSLPANSISMIKGWDGFPPFVGRRAYDFVHLAVKPRRGLIRDRSMCPGPPMLFPTLVLRALGIVVLFVNFESHQFCKTFLDALHKPSNRKKLLTYGIRSVGQALIQGRGANLRAILAKRGQAGLADADAPLVFNGGELASLADVVAREAPDAPYESVERMIAPPTPADFLSHPSYRCDQPDICGICESQEGDSTSAESASDRARPLGYQWQWRLFSYWLFGHLAPMAGRTSKRFGRADPADAAAAVLDAPGLGGLDNPWYPPCGDALRFFATSETWTFLDQWWFSPFF</sequence>
<reference evidence="2" key="2">
    <citation type="submission" date="2024-04" db="EMBL/GenBank/DDBJ databases">
        <authorList>
            <person name="Chen Y."/>
            <person name="Shah S."/>
            <person name="Dougan E. K."/>
            <person name="Thang M."/>
            <person name="Chan C."/>
        </authorList>
    </citation>
    <scope>NUCLEOTIDE SEQUENCE [LARGE SCALE GENOMIC DNA]</scope>
</reference>
<gene>
    <name evidence="1" type="ORF">C1SCF055_LOCUS10832</name>
</gene>
<dbReference type="AlphaFoldDB" id="A0A9P1C1P3"/>
<comment type="caution">
    <text evidence="1">The sequence shown here is derived from an EMBL/GenBank/DDBJ whole genome shotgun (WGS) entry which is preliminary data.</text>
</comment>
<proteinExistence type="predicted"/>
<name>A0A9P1C1P3_9DINO</name>
<evidence type="ECO:0000313" key="3">
    <source>
        <dbReference type="Proteomes" id="UP001152797"/>
    </source>
</evidence>
<keyword evidence="3" id="KW-1185">Reference proteome</keyword>
<dbReference type="EMBL" id="CAMXCT030000780">
    <property type="protein sequence ID" value="CAL4770515.1"/>
    <property type="molecule type" value="Genomic_DNA"/>
</dbReference>
<dbReference type="EMBL" id="CAMXCT020000780">
    <property type="protein sequence ID" value="CAL1136578.1"/>
    <property type="molecule type" value="Genomic_DNA"/>
</dbReference>
<organism evidence="1">
    <name type="scientific">Cladocopium goreaui</name>
    <dbReference type="NCBI Taxonomy" id="2562237"/>
    <lineage>
        <taxon>Eukaryota</taxon>
        <taxon>Sar</taxon>
        <taxon>Alveolata</taxon>
        <taxon>Dinophyceae</taxon>
        <taxon>Suessiales</taxon>
        <taxon>Symbiodiniaceae</taxon>
        <taxon>Cladocopium</taxon>
    </lineage>
</organism>
<protein>
    <submittedName>
        <fullName evidence="1">Uncharacterized protein</fullName>
    </submittedName>
</protein>
<accession>A0A9P1C1P3</accession>
<reference evidence="1" key="1">
    <citation type="submission" date="2022-10" db="EMBL/GenBank/DDBJ databases">
        <authorList>
            <person name="Chen Y."/>
            <person name="Dougan E. K."/>
            <person name="Chan C."/>
            <person name="Rhodes N."/>
            <person name="Thang M."/>
        </authorList>
    </citation>
    <scope>NUCLEOTIDE SEQUENCE</scope>
</reference>
<dbReference type="EMBL" id="CAMXCT010000780">
    <property type="protein sequence ID" value="CAI3983203.1"/>
    <property type="molecule type" value="Genomic_DNA"/>
</dbReference>